<protein>
    <submittedName>
        <fullName evidence="1">Uncharacterized protein</fullName>
    </submittedName>
</protein>
<dbReference type="Proteomes" id="UP000805649">
    <property type="component" value="Unassembled WGS sequence"/>
</dbReference>
<keyword evidence="2" id="KW-1185">Reference proteome</keyword>
<organism evidence="1 2">
    <name type="scientific">Colletotrichum truncatum</name>
    <name type="common">Anthracnose fungus</name>
    <name type="synonym">Colletotrichum capsici</name>
    <dbReference type="NCBI Taxonomy" id="5467"/>
    <lineage>
        <taxon>Eukaryota</taxon>
        <taxon>Fungi</taxon>
        <taxon>Dikarya</taxon>
        <taxon>Ascomycota</taxon>
        <taxon>Pezizomycotina</taxon>
        <taxon>Sordariomycetes</taxon>
        <taxon>Hypocreomycetidae</taxon>
        <taxon>Glomerellales</taxon>
        <taxon>Glomerellaceae</taxon>
        <taxon>Colletotrichum</taxon>
        <taxon>Colletotrichum truncatum species complex</taxon>
    </lineage>
</organism>
<sequence length="360" mass="40001">MGKSTIQHRLFTCVRSKPEQALKTDATRVSAEGLDIEPPPAYPGDETSHQPSTPQKSTDVVNIIEKLDLAESTNEKPASTPSEHKGGPLSRPVVIPRVNPGSTFPFARAWAPELQHHGVPQSEWLSFLDSLNILTAPHPGVTAAQVVGVGVAFAPFEGADGIAALIEVGATGLTYYMAKAKCDKFIDHKNEEYFNPRGLHARIVSGKSLRRNLGLDKKDPLMAPLGEDTLDLTPQDRCLEYLKDRVCKLDFNIPEPEPETKTMARLASWRVKQQLKDTDKKAKAARKRSWKRFQKGKKLKECREEKSRVKRISWVIIQSIEDFEKDKALMEEEAKTKKSKEGGGRALFPTLASKKQTSPS</sequence>
<gene>
    <name evidence="1" type="ORF">CTRU02_207384</name>
</gene>
<reference evidence="1 2" key="1">
    <citation type="journal article" date="2020" name="Phytopathology">
        <title>Genome Sequence Resources of Colletotrichum truncatum, C. plurivorum, C. musicola, and C. sojae: Four Species Pathogenic to Soybean (Glycine max).</title>
        <authorList>
            <person name="Rogerio F."/>
            <person name="Boufleur T.R."/>
            <person name="Ciampi-Guillardi M."/>
            <person name="Sukno S.A."/>
            <person name="Thon M.R."/>
            <person name="Massola Junior N.S."/>
            <person name="Baroncelli R."/>
        </authorList>
    </citation>
    <scope>NUCLEOTIDE SEQUENCE [LARGE SCALE GENOMIC DNA]</scope>
    <source>
        <strain evidence="1 2">CMES1059</strain>
    </source>
</reference>
<evidence type="ECO:0000313" key="2">
    <source>
        <dbReference type="Proteomes" id="UP000805649"/>
    </source>
</evidence>
<accession>A0ACC3Z0P6</accession>
<comment type="caution">
    <text evidence="1">The sequence shown here is derived from an EMBL/GenBank/DDBJ whole genome shotgun (WGS) entry which is preliminary data.</text>
</comment>
<dbReference type="EMBL" id="VUJX02000004">
    <property type="protein sequence ID" value="KAL0937653.1"/>
    <property type="molecule type" value="Genomic_DNA"/>
</dbReference>
<name>A0ACC3Z0P6_COLTU</name>
<evidence type="ECO:0000313" key="1">
    <source>
        <dbReference type="EMBL" id="KAL0937653.1"/>
    </source>
</evidence>
<proteinExistence type="predicted"/>